<dbReference type="EMBL" id="CAKKNE010000006">
    <property type="protein sequence ID" value="CAH0380186.1"/>
    <property type="molecule type" value="Genomic_DNA"/>
</dbReference>
<dbReference type="AlphaFoldDB" id="A0A8J2T3F3"/>
<protein>
    <submittedName>
        <fullName evidence="2">Uncharacterized protein</fullName>
    </submittedName>
</protein>
<organism evidence="2 3">
    <name type="scientific">Pelagomonas calceolata</name>
    <dbReference type="NCBI Taxonomy" id="35677"/>
    <lineage>
        <taxon>Eukaryota</taxon>
        <taxon>Sar</taxon>
        <taxon>Stramenopiles</taxon>
        <taxon>Ochrophyta</taxon>
        <taxon>Pelagophyceae</taxon>
        <taxon>Pelagomonadales</taxon>
        <taxon>Pelagomonadaceae</taxon>
        <taxon>Pelagomonas</taxon>
    </lineage>
</organism>
<name>A0A8J2T3F3_9STRA</name>
<sequence>FTVRVRYITKPPFSLNLEVGEALAREHGLRHDAREREHGQPAVLELLELHLRVVRAADLERVEAEVSRLAPRAVEHLQNREVADALGDGDPDADLRHRAHVHRHVVRVDRRHVVHFPREAEPQVRRDEADDREHADAAVLELALAEPLDGHPITQTERVEALVADHALELLRPRQERHRGRAPAFWEGLAARASCVLRVPPLSVAQRRRAGGPADRRPPFSDIVEDGGQSPLSARSASFGASVRCVGIVWTAPRLRGASARARFANRLLMLNRRCGRTLRC</sequence>
<reference evidence="2" key="1">
    <citation type="submission" date="2021-11" db="EMBL/GenBank/DDBJ databases">
        <authorList>
            <consortium name="Genoscope - CEA"/>
            <person name="William W."/>
        </authorList>
    </citation>
    <scope>NUCLEOTIDE SEQUENCE</scope>
</reference>
<evidence type="ECO:0000256" key="1">
    <source>
        <dbReference type="SAM" id="MobiDB-lite"/>
    </source>
</evidence>
<comment type="caution">
    <text evidence="2">The sequence shown here is derived from an EMBL/GenBank/DDBJ whole genome shotgun (WGS) entry which is preliminary data.</text>
</comment>
<gene>
    <name evidence="2" type="ORF">PECAL_6P18280</name>
</gene>
<feature type="non-terminal residue" evidence="2">
    <location>
        <position position="1"/>
    </location>
</feature>
<evidence type="ECO:0000313" key="3">
    <source>
        <dbReference type="Proteomes" id="UP000789595"/>
    </source>
</evidence>
<accession>A0A8J2T3F3</accession>
<feature type="region of interest" description="Disordered" evidence="1">
    <location>
        <begin position="207"/>
        <end position="229"/>
    </location>
</feature>
<proteinExistence type="predicted"/>
<evidence type="ECO:0000313" key="2">
    <source>
        <dbReference type="EMBL" id="CAH0380186.1"/>
    </source>
</evidence>
<keyword evidence="3" id="KW-1185">Reference proteome</keyword>
<dbReference type="Proteomes" id="UP000789595">
    <property type="component" value="Unassembled WGS sequence"/>
</dbReference>